<dbReference type="EMBL" id="BSDI01000003">
    <property type="protein sequence ID" value="GLH95592.1"/>
    <property type="molecule type" value="Genomic_DNA"/>
</dbReference>
<protein>
    <recommendedName>
        <fullName evidence="3">Core-binding (CB) domain-containing protein</fullName>
    </recommendedName>
</protein>
<evidence type="ECO:0000313" key="4">
    <source>
        <dbReference type="EMBL" id="GLH95592.1"/>
    </source>
</evidence>
<evidence type="ECO:0000313" key="5">
    <source>
        <dbReference type="Proteomes" id="UP001144280"/>
    </source>
</evidence>
<feature type="domain" description="Core-binding (CB)" evidence="3">
    <location>
        <begin position="124"/>
        <end position="201"/>
    </location>
</feature>
<comment type="caution">
    <text evidence="4">The sequence shown here is derived from an EMBL/GenBank/DDBJ whole genome shotgun (WGS) entry which is preliminary data.</text>
</comment>
<sequence>MRSSSGSQYFFKRSGCPAASACPRLRRPNGTWNPGHGSWHYLLELPPGEAGCRRQIRRGGYPSHRAALAARDHARALLALAAGDPTATADVTGLILATRRGRPLPPVDAVRTRLKGRRALAGTTTLGVYLDRWLGHRPVDANTRRTYAGHIHAHLVPRLGGFALNRLRPDDIRHMFTAIEAANERIRAARRSTSPVTRASVKGRQVTGPATCQRIPAVLRVALNDAVADGLIPTNPATLVRLRPARRAGRWCGPTHGWTAGGTPARCRDR</sequence>
<dbReference type="Proteomes" id="UP001144280">
    <property type="component" value="Unassembled WGS sequence"/>
</dbReference>
<dbReference type="SUPFAM" id="SSF56349">
    <property type="entry name" value="DNA breaking-rejoining enzymes"/>
    <property type="match status" value="1"/>
</dbReference>
<keyword evidence="1 2" id="KW-0238">DNA-binding</keyword>
<keyword evidence="5" id="KW-1185">Reference proteome</keyword>
<dbReference type="InterPro" id="IPR010998">
    <property type="entry name" value="Integrase_recombinase_N"/>
</dbReference>
<accession>A0ABQ5QP21</accession>
<dbReference type="Gene3D" id="1.10.150.130">
    <property type="match status" value="1"/>
</dbReference>
<dbReference type="PROSITE" id="PS51900">
    <property type="entry name" value="CB"/>
    <property type="match status" value="1"/>
</dbReference>
<evidence type="ECO:0000256" key="1">
    <source>
        <dbReference type="ARBA" id="ARBA00023125"/>
    </source>
</evidence>
<evidence type="ECO:0000259" key="3">
    <source>
        <dbReference type="PROSITE" id="PS51900"/>
    </source>
</evidence>
<dbReference type="InterPro" id="IPR011010">
    <property type="entry name" value="DNA_brk_join_enz"/>
</dbReference>
<reference evidence="4" key="1">
    <citation type="submission" date="2022-12" db="EMBL/GenBank/DDBJ databases">
        <title>New Phytohabitans aurantiacus sp. RD004123 nov., an actinomycete isolated from soil.</title>
        <authorList>
            <person name="Triningsih D.W."/>
            <person name="Harunari E."/>
            <person name="Igarashi Y."/>
        </authorList>
    </citation>
    <scope>NUCLEOTIDE SEQUENCE</scope>
    <source>
        <strain evidence="4">RD004123</strain>
    </source>
</reference>
<proteinExistence type="predicted"/>
<organism evidence="4 5">
    <name type="scientific">Phytohabitans aurantiacus</name>
    <dbReference type="NCBI Taxonomy" id="3016789"/>
    <lineage>
        <taxon>Bacteria</taxon>
        <taxon>Bacillati</taxon>
        <taxon>Actinomycetota</taxon>
        <taxon>Actinomycetes</taxon>
        <taxon>Micromonosporales</taxon>
        <taxon>Micromonosporaceae</taxon>
    </lineage>
</organism>
<gene>
    <name evidence="4" type="ORF">Pa4123_08640</name>
</gene>
<evidence type="ECO:0000256" key="2">
    <source>
        <dbReference type="PROSITE-ProRule" id="PRU01248"/>
    </source>
</evidence>
<name>A0ABQ5QP21_9ACTN</name>
<dbReference type="RefSeq" id="WP_281892610.1">
    <property type="nucleotide sequence ID" value="NZ_BSDI01000003.1"/>
</dbReference>
<dbReference type="InterPro" id="IPR044068">
    <property type="entry name" value="CB"/>
</dbReference>